<organism evidence="8 9">
    <name type="scientific">Actinokineospora alba</name>
    <dbReference type="NCBI Taxonomy" id="504798"/>
    <lineage>
        <taxon>Bacteria</taxon>
        <taxon>Bacillati</taxon>
        <taxon>Actinomycetota</taxon>
        <taxon>Actinomycetes</taxon>
        <taxon>Pseudonocardiales</taxon>
        <taxon>Pseudonocardiaceae</taxon>
        <taxon>Actinokineospora</taxon>
    </lineage>
</organism>
<dbReference type="Proteomes" id="UP000199651">
    <property type="component" value="Unassembled WGS sequence"/>
</dbReference>
<dbReference type="Gene3D" id="3.40.50.200">
    <property type="entry name" value="Peptidase S8/S53 domain"/>
    <property type="match status" value="1"/>
</dbReference>
<dbReference type="Pfam" id="PF00082">
    <property type="entry name" value="Peptidase_S8"/>
    <property type="match status" value="2"/>
</dbReference>
<dbReference type="PANTHER" id="PTHR43806:SF11">
    <property type="entry name" value="CEREVISIN-RELATED"/>
    <property type="match status" value="1"/>
</dbReference>
<comment type="similarity">
    <text evidence="1 6">Belongs to the peptidase S8 family.</text>
</comment>
<evidence type="ECO:0000259" key="7">
    <source>
        <dbReference type="Pfam" id="PF00082"/>
    </source>
</evidence>
<feature type="active site" description="Charge relay system" evidence="5 6">
    <location>
        <position position="209"/>
    </location>
</feature>
<feature type="domain" description="Peptidase S8/S53" evidence="7">
    <location>
        <begin position="128"/>
        <end position="336"/>
    </location>
</feature>
<dbReference type="PROSITE" id="PS51892">
    <property type="entry name" value="SUBTILASE"/>
    <property type="match status" value="1"/>
</dbReference>
<dbReference type="OrthoDB" id="614750at2"/>
<dbReference type="CDD" id="cd07478">
    <property type="entry name" value="Peptidases_S8_CspA-like"/>
    <property type="match status" value="1"/>
</dbReference>
<dbReference type="SUPFAM" id="SSF52743">
    <property type="entry name" value="Subtilisin-like"/>
    <property type="match status" value="1"/>
</dbReference>
<keyword evidence="2 6" id="KW-0645">Protease</keyword>
<evidence type="ECO:0000256" key="1">
    <source>
        <dbReference type="ARBA" id="ARBA00011073"/>
    </source>
</evidence>
<feature type="active site" description="Charge relay system" evidence="5 6">
    <location>
        <position position="559"/>
    </location>
</feature>
<dbReference type="Gene3D" id="2.60.120.1290">
    <property type="match status" value="1"/>
</dbReference>
<reference evidence="9" key="1">
    <citation type="submission" date="2016-10" db="EMBL/GenBank/DDBJ databases">
        <authorList>
            <person name="Varghese N."/>
            <person name="Submissions S."/>
        </authorList>
    </citation>
    <scope>NUCLEOTIDE SEQUENCE [LARGE SCALE GENOMIC DNA]</scope>
    <source>
        <strain evidence="9">IBRC-M 10655</strain>
    </source>
</reference>
<dbReference type="InterPro" id="IPR022398">
    <property type="entry name" value="Peptidase_S8_His-AS"/>
</dbReference>
<dbReference type="InterPro" id="IPR036852">
    <property type="entry name" value="Peptidase_S8/S53_dom_sf"/>
</dbReference>
<dbReference type="GO" id="GO:0004252">
    <property type="term" value="F:serine-type endopeptidase activity"/>
    <property type="evidence" value="ECO:0007669"/>
    <property type="project" value="UniProtKB-UniRule"/>
</dbReference>
<evidence type="ECO:0000313" key="8">
    <source>
        <dbReference type="EMBL" id="SDP19093.1"/>
    </source>
</evidence>
<evidence type="ECO:0000256" key="4">
    <source>
        <dbReference type="ARBA" id="ARBA00022825"/>
    </source>
</evidence>
<evidence type="ECO:0000256" key="5">
    <source>
        <dbReference type="PIRSR" id="PIRSR615500-1"/>
    </source>
</evidence>
<gene>
    <name evidence="8" type="ORF">SAMN05192558_10781</name>
</gene>
<dbReference type="PROSITE" id="PS00138">
    <property type="entry name" value="SUBTILASE_SER"/>
    <property type="match status" value="1"/>
</dbReference>
<protein>
    <submittedName>
        <fullName evidence="8">Subtilase family protein</fullName>
    </submittedName>
</protein>
<accession>A0A1H0QNY7</accession>
<dbReference type="EMBL" id="FNJB01000007">
    <property type="protein sequence ID" value="SDP19093.1"/>
    <property type="molecule type" value="Genomic_DNA"/>
</dbReference>
<evidence type="ECO:0000256" key="6">
    <source>
        <dbReference type="PROSITE-ProRule" id="PRU01240"/>
    </source>
</evidence>
<dbReference type="InterPro" id="IPR000209">
    <property type="entry name" value="Peptidase_S8/S53_dom"/>
</dbReference>
<dbReference type="PANTHER" id="PTHR43806">
    <property type="entry name" value="PEPTIDASE S8"/>
    <property type="match status" value="1"/>
</dbReference>
<proteinExistence type="inferred from homology"/>
<evidence type="ECO:0000256" key="2">
    <source>
        <dbReference type="ARBA" id="ARBA00022670"/>
    </source>
</evidence>
<dbReference type="GO" id="GO:0006508">
    <property type="term" value="P:proteolysis"/>
    <property type="evidence" value="ECO:0007669"/>
    <property type="project" value="UniProtKB-KW"/>
</dbReference>
<keyword evidence="4 6" id="KW-0720">Serine protease</keyword>
<dbReference type="PROSITE" id="PS00137">
    <property type="entry name" value="SUBTILASE_HIS"/>
    <property type="match status" value="1"/>
</dbReference>
<evidence type="ECO:0000256" key="3">
    <source>
        <dbReference type="ARBA" id="ARBA00022801"/>
    </source>
</evidence>
<dbReference type="InterPro" id="IPR023828">
    <property type="entry name" value="Peptidase_S8_Ser-AS"/>
</dbReference>
<keyword evidence="3 6" id="KW-0378">Hydrolase</keyword>
<dbReference type="InterPro" id="IPR015500">
    <property type="entry name" value="Peptidase_S8_subtilisin-rel"/>
</dbReference>
<sequence length="620" mass="65437">MATRDPALDPRLGDLVDKLTEPGLLDDDLDAGRVRVQSVEHEKVLTVRVLVKVSGAPPHVPGSTWIPLAAGIHAVEVPVAELRRLAAHPTVDYVEASQPYAPQLDTALGETGVDLLHQPAAPRPALTGKGVVVGVIDSGMDYTLDDFRDADGRSRVAFLWDQTEEPAAGEHAASPWGLGVEYDAAALDLALKHDDPFNVAHHQPEPSSHGTHVAGIAAGNGRSADAQFPAGKFVGAAPEATIVFVQPQPARAGSFTDSWTVAAAVSYIYAKADELDLPCVINMSLSRNGGSHDGASLVERVIDSLVEAQSGRAFVHAAGNGHVWDNHASGTLAAGATRTLSWQVGGGLELPGGAVPAAPDPSLNELELWYSSNDSFHVRLISPTGASTVAFAPGDRDFHTFADGTTALVDSEQFSALNGDARVFIRVERGTAPAVTSGKWQVEITAAEIREGRFDAYIERDARERGVQHMQSFFPTPDFDGEQTLGTPATSRTGIAVANYDHRTTMIQDASSRGRTRDGRAKPDVAAPGVRIMSACSMGGRPTEAGAVHPMRVPKTGTSMSAPHVAGIIALLLQRRPGLTSEQIRSILVASARQVDGVAVFDQAWGHGRVDAVEAVRLLG</sequence>
<keyword evidence="9" id="KW-1185">Reference proteome</keyword>
<name>A0A1H0QNY7_9PSEU</name>
<feature type="active site" description="Charge relay system" evidence="5 6">
    <location>
        <position position="137"/>
    </location>
</feature>
<dbReference type="AlphaFoldDB" id="A0A1H0QNY7"/>
<feature type="domain" description="Peptidase S8/S53" evidence="7">
    <location>
        <begin position="479"/>
        <end position="608"/>
    </location>
</feature>
<evidence type="ECO:0000313" key="9">
    <source>
        <dbReference type="Proteomes" id="UP000199651"/>
    </source>
</evidence>
<dbReference type="InterPro" id="IPR050131">
    <property type="entry name" value="Peptidase_S8_subtilisin-like"/>
</dbReference>
<dbReference type="PRINTS" id="PR00723">
    <property type="entry name" value="SUBTILISIN"/>
</dbReference>
<dbReference type="InterPro" id="IPR034045">
    <property type="entry name" value="Pep_S8_CspA-like"/>
</dbReference>
<dbReference type="STRING" id="504798.SAMN05421871_10480"/>
<dbReference type="RefSeq" id="WP_091377307.1">
    <property type="nucleotide sequence ID" value="NZ_FNDV01000004.1"/>
</dbReference>